<evidence type="ECO:0000313" key="1">
    <source>
        <dbReference type="EMBL" id="KAF2223651.1"/>
    </source>
</evidence>
<proteinExistence type="predicted"/>
<name>A0A6A6GD74_9PEZI</name>
<reference evidence="2" key="1">
    <citation type="journal article" date="2020" name="Stud. Mycol.">
        <title>101 Dothideomycetes genomes: A test case for predicting lifestyles and emergence of pathogens.</title>
        <authorList>
            <person name="Haridas S."/>
            <person name="Albert R."/>
            <person name="Binder M."/>
            <person name="Bloem J."/>
            <person name="LaButti K."/>
            <person name="Salamov A."/>
            <person name="Andreopoulos B."/>
            <person name="Baker S."/>
            <person name="Barry K."/>
            <person name="Bills G."/>
            <person name="Bluhm B."/>
            <person name="Cannon C."/>
            <person name="Castanera R."/>
            <person name="Culley D."/>
            <person name="Daum C."/>
            <person name="Ezra D."/>
            <person name="Gonzalez J."/>
            <person name="Henrissat B."/>
            <person name="Kuo A."/>
            <person name="Liang C."/>
            <person name="Lipzen A."/>
            <person name="Lutzoni F."/>
            <person name="Magnuson J."/>
            <person name="Mondo S."/>
            <person name="Nolan M."/>
            <person name="Ohm R."/>
            <person name="Pangilinan J."/>
            <person name="Park H.-J."/>
            <person name="Ramirez L."/>
            <person name="Alfaro M."/>
            <person name="Sun H."/>
            <person name="Tritt A."/>
            <person name="Yoshinaga Y."/>
            <person name="Zwiers L.-H."/>
            <person name="Turgeon B."/>
            <person name="Goodwin S."/>
            <person name="Spatafora J."/>
            <person name="Crous P."/>
            <person name="Grigoriev I."/>
        </authorList>
    </citation>
    <scope>NUCLEOTIDE SEQUENCE [LARGE SCALE GENOMIC DNA]</scope>
    <source>
        <strain evidence="2">CECT 20119</strain>
    </source>
</reference>
<accession>A0A6A6GD74</accession>
<dbReference type="Proteomes" id="UP000799538">
    <property type="component" value="Unassembled WGS sequence"/>
</dbReference>
<dbReference type="AlphaFoldDB" id="A0A6A6GD74"/>
<keyword evidence="2" id="KW-1185">Reference proteome</keyword>
<organism evidence="1 2">
    <name type="scientific">Elsinoe ampelina</name>
    <dbReference type="NCBI Taxonomy" id="302913"/>
    <lineage>
        <taxon>Eukaryota</taxon>
        <taxon>Fungi</taxon>
        <taxon>Dikarya</taxon>
        <taxon>Ascomycota</taxon>
        <taxon>Pezizomycotina</taxon>
        <taxon>Dothideomycetes</taxon>
        <taxon>Dothideomycetidae</taxon>
        <taxon>Myriangiales</taxon>
        <taxon>Elsinoaceae</taxon>
        <taxon>Elsinoe</taxon>
    </lineage>
</organism>
<gene>
    <name evidence="1" type="ORF">BDZ85DRAFT_261964</name>
</gene>
<sequence>MMKVLVSILLFGSLDRPKLFLRERLIGFIHNQAGQVLWELGGEVQYATASTEATQIISRAFENPSRLTRSSCTYFLAS</sequence>
<evidence type="ECO:0000313" key="2">
    <source>
        <dbReference type="Proteomes" id="UP000799538"/>
    </source>
</evidence>
<dbReference type="EMBL" id="ML992506">
    <property type="protein sequence ID" value="KAF2223651.1"/>
    <property type="molecule type" value="Genomic_DNA"/>
</dbReference>
<protein>
    <submittedName>
        <fullName evidence="1">Uncharacterized protein</fullName>
    </submittedName>
</protein>